<dbReference type="EMBL" id="FUWS01000004">
    <property type="protein sequence ID" value="SJZ88404.1"/>
    <property type="molecule type" value="Genomic_DNA"/>
</dbReference>
<evidence type="ECO:0000256" key="1">
    <source>
        <dbReference type="ARBA" id="ARBA00022598"/>
    </source>
</evidence>
<dbReference type="RefSeq" id="WP_200813573.1">
    <property type="nucleotide sequence ID" value="NZ_FUWS01000004.1"/>
</dbReference>
<evidence type="ECO:0000256" key="5">
    <source>
        <dbReference type="HAMAP-Rule" id="MF_01609"/>
    </source>
</evidence>
<evidence type="ECO:0000313" key="6">
    <source>
        <dbReference type="EMBL" id="SJZ88404.1"/>
    </source>
</evidence>
<dbReference type="PANTHER" id="PTHR36510:SF1">
    <property type="entry name" value="GLUTAMATE--CYSTEINE LIGASE 2-RELATED"/>
    <property type="match status" value="1"/>
</dbReference>
<gene>
    <name evidence="6" type="ORF">SAMN02745673_01702</name>
</gene>
<dbReference type="InterPro" id="IPR050141">
    <property type="entry name" value="GCL_type2/YbdK_subfam"/>
</dbReference>
<dbReference type="Proteomes" id="UP000190637">
    <property type="component" value="Unassembled WGS sequence"/>
</dbReference>
<dbReference type="NCBIfam" id="TIGR02050">
    <property type="entry name" value="gshA_cyan_rel"/>
    <property type="match status" value="1"/>
</dbReference>
<keyword evidence="1 5" id="KW-0436">Ligase</keyword>
<comment type="similarity">
    <text evidence="5">Belongs to the glutamate--cysteine ligase type 2 family. YbdK subfamily.</text>
</comment>
<evidence type="ECO:0000313" key="7">
    <source>
        <dbReference type="Proteomes" id="UP000190637"/>
    </source>
</evidence>
<proteinExistence type="inferred from homology"/>
<dbReference type="GO" id="GO:0042398">
    <property type="term" value="P:modified amino acid biosynthetic process"/>
    <property type="evidence" value="ECO:0007669"/>
    <property type="project" value="InterPro"/>
</dbReference>
<dbReference type="InterPro" id="IPR014746">
    <property type="entry name" value="Gln_synth/guanido_kin_cat_dom"/>
</dbReference>
<evidence type="ECO:0000256" key="3">
    <source>
        <dbReference type="ARBA" id="ARBA00022840"/>
    </source>
</evidence>
<evidence type="ECO:0000256" key="2">
    <source>
        <dbReference type="ARBA" id="ARBA00022741"/>
    </source>
</evidence>
<dbReference type="GO" id="GO:0005524">
    <property type="term" value="F:ATP binding"/>
    <property type="evidence" value="ECO:0007669"/>
    <property type="project" value="UniProtKB-KW"/>
</dbReference>
<keyword evidence="7" id="KW-1185">Reference proteome</keyword>
<dbReference type="NCBIfam" id="NF010041">
    <property type="entry name" value="PRK13517.1-1"/>
    <property type="match status" value="1"/>
</dbReference>
<dbReference type="STRING" id="1122192.SAMN02745673_01702"/>
<organism evidence="6 7">
    <name type="scientific">Marinactinospora thermotolerans DSM 45154</name>
    <dbReference type="NCBI Taxonomy" id="1122192"/>
    <lineage>
        <taxon>Bacteria</taxon>
        <taxon>Bacillati</taxon>
        <taxon>Actinomycetota</taxon>
        <taxon>Actinomycetes</taxon>
        <taxon>Streptosporangiales</taxon>
        <taxon>Nocardiopsidaceae</taxon>
        <taxon>Marinactinospora</taxon>
    </lineage>
</organism>
<dbReference type="AlphaFoldDB" id="A0A1T4PA51"/>
<comment type="catalytic activity">
    <reaction evidence="4 5">
        <text>L-cysteine + L-glutamate + ATP = gamma-L-glutamyl-L-cysteine + ADP + phosphate + H(+)</text>
        <dbReference type="Rhea" id="RHEA:13285"/>
        <dbReference type="ChEBI" id="CHEBI:15378"/>
        <dbReference type="ChEBI" id="CHEBI:29985"/>
        <dbReference type="ChEBI" id="CHEBI:30616"/>
        <dbReference type="ChEBI" id="CHEBI:35235"/>
        <dbReference type="ChEBI" id="CHEBI:43474"/>
        <dbReference type="ChEBI" id="CHEBI:58173"/>
        <dbReference type="ChEBI" id="CHEBI:456216"/>
        <dbReference type="EC" id="6.3.2.2"/>
    </reaction>
</comment>
<dbReference type="EC" id="6.3.2.2" evidence="5"/>
<accession>A0A1T4PA51</accession>
<comment type="function">
    <text evidence="5">ATP-dependent carboxylate-amine ligase which exhibits weak glutamate--cysteine ligase activity.</text>
</comment>
<name>A0A1T4PA51_9ACTN</name>
<dbReference type="GO" id="GO:0004357">
    <property type="term" value="F:glutamate-cysteine ligase activity"/>
    <property type="evidence" value="ECO:0007669"/>
    <property type="project" value="UniProtKB-EC"/>
</dbReference>
<dbReference type="InterPro" id="IPR006336">
    <property type="entry name" value="GCS2"/>
</dbReference>
<keyword evidence="2 5" id="KW-0547">Nucleotide-binding</keyword>
<dbReference type="HAMAP" id="MF_01609">
    <property type="entry name" value="Glu_cys_ligase_2"/>
    <property type="match status" value="1"/>
</dbReference>
<keyword evidence="3 5" id="KW-0067">ATP-binding</keyword>
<evidence type="ECO:0000256" key="4">
    <source>
        <dbReference type="ARBA" id="ARBA00048819"/>
    </source>
</evidence>
<dbReference type="InterPro" id="IPR011793">
    <property type="entry name" value="YbdK"/>
</dbReference>
<dbReference type="Pfam" id="PF04107">
    <property type="entry name" value="GCS2"/>
    <property type="match status" value="1"/>
</dbReference>
<reference evidence="6 7" key="1">
    <citation type="submission" date="2017-02" db="EMBL/GenBank/DDBJ databases">
        <authorList>
            <person name="Peterson S.W."/>
        </authorList>
    </citation>
    <scope>NUCLEOTIDE SEQUENCE [LARGE SCALE GENOMIC DNA]</scope>
    <source>
        <strain evidence="6 7">DSM 45154</strain>
    </source>
</reference>
<sequence length="381" mass="40754">MGEDGRTDVPTMGVEEEFLLLDDNGDLAELGPEVLTQATEGSGEVQQELGRCQVESASPVSHDADELLGELRGLRRRLAASARGRGLRLAAVGAPLRGESDRDLVSVGPRYERMRDNLGPLLTAGYTCGCHVHVAIPDRETGVQVLNHLRPWLPVLLALTANSPFGDGADTTYASWRHVRWSTLPSAAPPPFFHSVQHYEESVDALLSTGAALDRNMVHWDARLSDRHPTLEVRICDVSATAEEATLVAVLIRGLVTTFLDAAAAGRPAPDLSSAVLRAQLWRAARDGLEGDCVNPATGELTPVHTALRTLVNTTRPALVAAGDLDFAEDVLATLRRTGGAARRQRAAFARRGRLQDVVQELARVTVGGLSAVGGDDRVSA</sequence>
<dbReference type="SUPFAM" id="SSF55931">
    <property type="entry name" value="Glutamine synthetase/guanido kinase"/>
    <property type="match status" value="1"/>
</dbReference>
<protein>
    <recommendedName>
        <fullName evidence="5">Putative glutamate--cysteine ligase 2</fullName>
        <ecNumber evidence="5">6.3.2.2</ecNumber>
    </recommendedName>
    <alternativeName>
        <fullName evidence="5">Gamma-glutamylcysteine synthetase 2</fullName>
        <shortName evidence="5">GCS 2</shortName>
        <shortName evidence="5">Gamma-GCS 2</shortName>
    </alternativeName>
</protein>
<dbReference type="Gene3D" id="3.30.590.20">
    <property type="match status" value="1"/>
</dbReference>
<dbReference type="PANTHER" id="PTHR36510">
    <property type="entry name" value="GLUTAMATE--CYSTEINE LIGASE 2-RELATED"/>
    <property type="match status" value="1"/>
</dbReference>